<dbReference type="STRING" id="121224.E0VXG1"/>
<keyword evidence="2" id="KW-0645">Protease</keyword>
<evidence type="ECO:0000256" key="4">
    <source>
        <dbReference type="ARBA" id="ARBA00022801"/>
    </source>
</evidence>
<dbReference type="Pfam" id="PF05577">
    <property type="entry name" value="Peptidase_S28"/>
    <property type="match status" value="1"/>
</dbReference>
<dbReference type="GeneID" id="8236328"/>
<dbReference type="EnsemblMetazoa" id="PHUM500230-RA">
    <property type="protein sequence ID" value="PHUM500230-PA"/>
    <property type="gene ID" value="PHUM500230"/>
</dbReference>
<dbReference type="KEGG" id="phu:Phum_PHUM500230"/>
<dbReference type="EMBL" id="AAZO01006065">
    <property type="status" value="NOT_ANNOTATED_CDS"/>
    <property type="molecule type" value="Genomic_DNA"/>
</dbReference>
<dbReference type="Proteomes" id="UP000009046">
    <property type="component" value="Unassembled WGS sequence"/>
</dbReference>
<dbReference type="InterPro" id="IPR008758">
    <property type="entry name" value="Peptidase_S28"/>
</dbReference>
<sequence>MAWKNFRWGRIRHGNLGHPESSEITPEEKYFVQKLDHFDPTNTKTWNQRYFVNDSFYQPNGPFFLMIGGEGEASPKWMVNGTWLDYAKKYNAYCVMVEHRFYGKSHPTEDLGVKNLKYLSSEQALGDLAYFISSLNNKLNIFPPPKWIVMGGSYPGSLAAWMRLKYPHLVLGAVSTSGPLLALINFEEYFDVVKDSLSSYNPECVTAIEAGTKQIMSLLIHPLGQRSLFKMFKLCDPLELNNEDDNSNLFESLAGNFAGVVQYNKDNRHDQNSGGSDLTIDYLCDIMLNQSLGKEINRLAVVNEVVLNKTTKEKCLDYKYDKMIKQMQLTDWKSEVAEGGRQWTYQTCTEFGFFQTSSLNTTKQMFGNKFPPEFFLKQCTDIFGIKYNANLTEEGIIRTNMIYGGLNLVADNIVFVHGSIDPWHALGITKTLRPGAPAIYIQGTAHCANMYPSSEKDPPQLVDARKQIEQLIGEWLKE</sequence>
<dbReference type="VEuPathDB" id="VectorBase:PHUM500230"/>
<reference evidence="7" key="3">
    <citation type="submission" date="2021-02" db="UniProtKB">
        <authorList>
            <consortium name="EnsemblMetazoa"/>
        </authorList>
    </citation>
    <scope>IDENTIFICATION</scope>
    <source>
        <strain evidence="7">USDA</strain>
    </source>
</reference>
<reference evidence="6" key="1">
    <citation type="submission" date="2007-04" db="EMBL/GenBank/DDBJ databases">
        <title>Annotation of Pediculus humanus corporis strain USDA.</title>
        <authorList>
            <person name="Kirkness E."/>
            <person name="Hannick L."/>
            <person name="Hass B."/>
            <person name="Bruggner R."/>
            <person name="Lawson D."/>
            <person name="Bidwell S."/>
            <person name="Joardar V."/>
            <person name="Caler E."/>
            <person name="Walenz B."/>
            <person name="Inman J."/>
            <person name="Schobel S."/>
            <person name="Galinsky K."/>
            <person name="Amedeo P."/>
            <person name="Strausberg R."/>
        </authorList>
    </citation>
    <scope>NUCLEOTIDE SEQUENCE</scope>
    <source>
        <strain evidence="6">USDA</strain>
    </source>
</reference>
<dbReference type="Gene3D" id="1.20.120.980">
    <property type="entry name" value="Serine carboxypeptidase S28, SKS domain"/>
    <property type="match status" value="1"/>
</dbReference>
<evidence type="ECO:0000256" key="2">
    <source>
        <dbReference type="ARBA" id="ARBA00022670"/>
    </source>
</evidence>
<dbReference type="PANTHER" id="PTHR11010">
    <property type="entry name" value="PROTEASE S28 PRO-X CARBOXYPEPTIDASE-RELATED"/>
    <property type="match status" value="1"/>
</dbReference>
<dbReference type="eggNOG" id="KOG2182">
    <property type="taxonomic scope" value="Eukaryota"/>
</dbReference>
<evidence type="ECO:0000256" key="3">
    <source>
        <dbReference type="ARBA" id="ARBA00022729"/>
    </source>
</evidence>
<dbReference type="InterPro" id="IPR029058">
    <property type="entry name" value="AB_hydrolase_fold"/>
</dbReference>
<accession>E0VXG1</accession>
<dbReference type="InterPro" id="IPR042269">
    <property type="entry name" value="Ser_carbopepase_S28_SKS"/>
</dbReference>
<evidence type="ECO:0000313" key="8">
    <source>
        <dbReference type="Proteomes" id="UP000009046"/>
    </source>
</evidence>
<keyword evidence="3" id="KW-0732">Signal</keyword>
<evidence type="ECO:0008006" key="9">
    <source>
        <dbReference type="Google" id="ProtNLM"/>
    </source>
</evidence>
<dbReference type="GO" id="GO:0008239">
    <property type="term" value="F:dipeptidyl-peptidase activity"/>
    <property type="evidence" value="ECO:0007669"/>
    <property type="project" value="TreeGrafter"/>
</dbReference>
<comment type="similarity">
    <text evidence="1">Belongs to the peptidase S28 family.</text>
</comment>
<proteinExistence type="inferred from homology"/>
<evidence type="ECO:0000256" key="5">
    <source>
        <dbReference type="ARBA" id="ARBA00023180"/>
    </source>
</evidence>
<keyword evidence="8" id="KW-1185">Reference proteome</keyword>
<dbReference type="ESTHER" id="pedhc-e0vxg1">
    <property type="family name" value="Prolylcarboxypeptidase"/>
</dbReference>
<evidence type="ECO:0000256" key="1">
    <source>
        <dbReference type="ARBA" id="ARBA00011079"/>
    </source>
</evidence>
<evidence type="ECO:0000313" key="6">
    <source>
        <dbReference type="EMBL" id="EEB18067.1"/>
    </source>
</evidence>
<dbReference type="FunFam" id="1.20.120.980:FF:000003">
    <property type="entry name" value="Serine protease 16"/>
    <property type="match status" value="1"/>
</dbReference>
<dbReference type="CTD" id="8236328"/>
<dbReference type="OMA" id="HYAEHFG"/>
<reference evidence="6" key="2">
    <citation type="submission" date="2007-04" db="EMBL/GenBank/DDBJ databases">
        <title>The genome of the human body louse.</title>
        <authorList>
            <consortium name="The Human Body Louse Genome Consortium"/>
            <person name="Kirkness E."/>
            <person name="Walenz B."/>
            <person name="Hass B."/>
            <person name="Bruggner R."/>
            <person name="Strausberg R."/>
        </authorList>
    </citation>
    <scope>NUCLEOTIDE SEQUENCE</scope>
    <source>
        <strain evidence="6">USDA</strain>
    </source>
</reference>
<dbReference type="SUPFAM" id="SSF53474">
    <property type="entry name" value="alpha/beta-Hydrolases"/>
    <property type="match status" value="1"/>
</dbReference>
<dbReference type="FunCoup" id="E0VXG1">
    <property type="interactions" value="27"/>
</dbReference>
<dbReference type="GO" id="GO:0006508">
    <property type="term" value="P:proteolysis"/>
    <property type="evidence" value="ECO:0007669"/>
    <property type="project" value="UniProtKB-KW"/>
</dbReference>
<evidence type="ECO:0000313" key="7">
    <source>
        <dbReference type="EnsemblMetazoa" id="PHUM500230-PA"/>
    </source>
</evidence>
<dbReference type="Gene3D" id="3.40.50.1820">
    <property type="entry name" value="alpha/beta hydrolase"/>
    <property type="match status" value="1"/>
</dbReference>
<dbReference type="HOGENOM" id="CLU_020959_3_1_1"/>
<dbReference type="RefSeq" id="XP_002430805.1">
    <property type="nucleotide sequence ID" value="XM_002430760.1"/>
</dbReference>
<dbReference type="OrthoDB" id="1735038at2759"/>
<dbReference type="MEROPS" id="S28.003"/>
<name>E0VXG1_PEDHC</name>
<dbReference type="AlphaFoldDB" id="E0VXG1"/>
<organism>
    <name type="scientific">Pediculus humanus subsp. corporis</name>
    <name type="common">Body louse</name>
    <dbReference type="NCBI Taxonomy" id="121224"/>
    <lineage>
        <taxon>Eukaryota</taxon>
        <taxon>Metazoa</taxon>
        <taxon>Ecdysozoa</taxon>
        <taxon>Arthropoda</taxon>
        <taxon>Hexapoda</taxon>
        <taxon>Insecta</taxon>
        <taxon>Pterygota</taxon>
        <taxon>Neoptera</taxon>
        <taxon>Paraneoptera</taxon>
        <taxon>Psocodea</taxon>
        <taxon>Troctomorpha</taxon>
        <taxon>Phthiraptera</taxon>
        <taxon>Anoplura</taxon>
        <taxon>Pediculidae</taxon>
        <taxon>Pediculus</taxon>
    </lineage>
</organism>
<gene>
    <name evidence="7" type="primary">8236328</name>
    <name evidence="6" type="ORF">Phum_PHUM500230</name>
</gene>
<keyword evidence="4" id="KW-0378">Hydrolase</keyword>
<dbReference type="EMBL" id="DS235832">
    <property type="protein sequence ID" value="EEB18067.1"/>
    <property type="molecule type" value="Genomic_DNA"/>
</dbReference>
<dbReference type="InParanoid" id="E0VXG1"/>
<dbReference type="GO" id="GO:0070008">
    <property type="term" value="F:serine-type exopeptidase activity"/>
    <property type="evidence" value="ECO:0007669"/>
    <property type="project" value="InterPro"/>
</dbReference>
<keyword evidence="5" id="KW-0325">Glycoprotein</keyword>
<dbReference type="PANTHER" id="PTHR11010:SF117">
    <property type="entry name" value="SERINE PROTEASE 16"/>
    <property type="match status" value="1"/>
</dbReference>
<protein>
    <recommendedName>
        <fullName evidence="9">Lysosomal Pro-Xaa carboxypeptidase</fullName>
    </recommendedName>
</protein>